<evidence type="ECO:0000313" key="3">
    <source>
        <dbReference type="Proteomes" id="UP000228886"/>
    </source>
</evidence>
<dbReference type="Gene3D" id="3.40.50.1010">
    <property type="entry name" value="5'-nuclease"/>
    <property type="match status" value="1"/>
</dbReference>
<evidence type="ECO:0000313" key="2">
    <source>
        <dbReference type="EMBL" id="PIV64780.1"/>
    </source>
</evidence>
<dbReference type="Pfam" id="PF01850">
    <property type="entry name" value="PIN"/>
    <property type="match status" value="1"/>
</dbReference>
<accession>A0A2M7EAK8</accession>
<dbReference type="Proteomes" id="UP000228886">
    <property type="component" value="Unassembled WGS sequence"/>
</dbReference>
<evidence type="ECO:0000259" key="1">
    <source>
        <dbReference type="Pfam" id="PF01850"/>
    </source>
</evidence>
<dbReference type="SUPFAM" id="SSF88723">
    <property type="entry name" value="PIN domain-like"/>
    <property type="match status" value="1"/>
</dbReference>
<comment type="caution">
    <text evidence="2">The sequence shown here is derived from an EMBL/GenBank/DDBJ whole genome shotgun (WGS) entry which is preliminary data.</text>
</comment>
<organism evidence="2 3">
    <name type="scientific">bacterium (Candidatus Ratteibacteria) CG01_land_8_20_14_3_00_40_19</name>
    <dbReference type="NCBI Taxonomy" id="2014290"/>
    <lineage>
        <taxon>Bacteria</taxon>
        <taxon>Candidatus Ratteibacteria</taxon>
    </lineage>
</organism>
<sequence>MELSQNSSGDMGHGPGFFAKRYWKRQKPKKKEKSELPLSFLGLLMPFRFLKKKRKRLLKKVEKMTISVDTGFILALRKRHSLTLEVWKKVLDKKDELVVSVLVLSELYRLYLKAGKPQEGREVVESLKRTASIKGVDEELSLSAASLSHREGIPLVDSLILCTAKKEKAKRFYISDRRHFEPISSHLRKQIKIIFV</sequence>
<proteinExistence type="predicted"/>
<reference evidence="3" key="1">
    <citation type="submission" date="2017-09" db="EMBL/GenBank/DDBJ databases">
        <title>Depth-based differentiation of microbial function through sediment-hosted aquifers and enrichment of novel symbionts in the deep terrestrial subsurface.</title>
        <authorList>
            <person name="Probst A.J."/>
            <person name="Ladd B."/>
            <person name="Jarett J.K."/>
            <person name="Geller-Mcgrath D.E."/>
            <person name="Sieber C.M.K."/>
            <person name="Emerson J.B."/>
            <person name="Anantharaman K."/>
            <person name="Thomas B.C."/>
            <person name="Malmstrom R."/>
            <person name="Stieglmeier M."/>
            <person name="Klingl A."/>
            <person name="Woyke T."/>
            <person name="Ryan C.M."/>
            <person name="Banfield J.F."/>
        </authorList>
    </citation>
    <scope>NUCLEOTIDE SEQUENCE [LARGE SCALE GENOMIC DNA]</scope>
</reference>
<dbReference type="InterPro" id="IPR002716">
    <property type="entry name" value="PIN_dom"/>
</dbReference>
<gene>
    <name evidence="2" type="ORF">COS11_00430</name>
</gene>
<name>A0A2M7EAK8_9BACT</name>
<protein>
    <recommendedName>
        <fullName evidence="1">PIN domain-containing protein</fullName>
    </recommendedName>
</protein>
<dbReference type="EMBL" id="PETL01000023">
    <property type="protein sequence ID" value="PIV64780.1"/>
    <property type="molecule type" value="Genomic_DNA"/>
</dbReference>
<dbReference type="InterPro" id="IPR029060">
    <property type="entry name" value="PIN-like_dom_sf"/>
</dbReference>
<dbReference type="AlphaFoldDB" id="A0A2M7EAK8"/>
<feature type="domain" description="PIN" evidence="1">
    <location>
        <begin position="68"/>
        <end position="178"/>
    </location>
</feature>